<dbReference type="SUPFAM" id="SSF53213">
    <property type="entry name" value="LigB-like"/>
    <property type="match status" value="1"/>
</dbReference>
<dbReference type="GO" id="GO:0050297">
    <property type="term" value="F:stizolobate synthase activity"/>
    <property type="evidence" value="ECO:0007669"/>
    <property type="project" value="UniProtKB-EC"/>
</dbReference>
<dbReference type="Gene3D" id="3.40.830.10">
    <property type="entry name" value="LigB-like"/>
    <property type="match status" value="1"/>
</dbReference>
<comment type="cofactor">
    <cofactor evidence="1">
        <name>Zn(2+)</name>
        <dbReference type="ChEBI" id="CHEBI:29105"/>
    </cofactor>
</comment>
<evidence type="ECO:0000256" key="1">
    <source>
        <dbReference type="ARBA" id="ARBA00001947"/>
    </source>
</evidence>
<evidence type="ECO:0000313" key="7">
    <source>
        <dbReference type="EMBL" id="MPL84589.1"/>
    </source>
</evidence>
<dbReference type="PANTHER" id="PTHR30096:SF0">
    <property type="entry name" value="4,5-DOPA DIOXYGENASE EXTRADIOL-LIKE PROTEIN"/>
    <property type="match status" value="1"/>
</dbReference>
<reference evidence="7" key="1">
    <citation type="submission" date="2019-08" db="EMBL/GenBank/DDBJ databases">
        <authorList>
            <person name="Kucharzyk K."/>
            <person name="Murdoch R.W."/>
            <person name="Higgins S."/>
            <person name="Loffler F."/>
        </authorList>
    </citation>
    <scope>NUCLEOTIDE SEQUENCE</scope>
</reference>
<evidence type="ECO:0000256" key="2">
    <source>
        <dbReference type="ARBA" id="ARBA00007581"/>
    </source>
</evidence>
<dbReference type="AlphaFoldDB" id="A0A644UZS0"/>
<dbReference type="Pfam" id="PF02900">
    <property type="entry name" value="LigB"/>
    <property type="match status" value="1"/>
</dbReference>
<dbReference type="EMBL" id="VSSQ01000191">
    <property type="protein sequence ID" value="MPL84589.1"/>
    <property type="molecule type" value="Genomic_DNA"/>
</dbReference>
<protein>
    <submittedName>
        <fullName evidence="7">4,5-DOPA dioxygenase extradiol</fullName>
        <ecNumber evidence="7">1.13.11.29</ecNumber>
    </submittedName>
</protein>
<evidence type="ECO:0000256" key="3">
    <source>
        <dbReference type="ARBA" id="ARBA00022723"/>
    </source>
</evidence>
<evidence type="ECO:0000256" key="4">
    <source>
        <dbReference type="ARBA" id="ARBA00022833"/>
    </source>
</evidence>
<keyword evidence="5 7" id="KW-0560">Oxidoreductase</keyword>
<keyword evidence="7" id="KW-0223">Dioxygenase</keyword>
<dbReference type="InterPro" id="IPR004183">
    <property type="entry name" value="Xdiol_dOase_suB"/>
</dbReference>
<organism evidence="7">
    <name type="scientific">bioreactor metagenome</name>
    <dbReference type="NCBI Taxonomy" id="1076179"/>
    <lineage>
        <taxon>unclassified sequences</taxon>
        <taxon>metagenomes</taxon>
        <taxon>ecological metagenomes</taxon>
    </lineage>
</organism>
<name>A0A644UZS0_9ZZZZ</name>
<evidence type="ECO:0000256" key="5">
    <source>
        <dbReference type="ARBA" id="ARBA00023002"/>
    </source>
</evidence>
<dbReference type="PIRSF" id="PIRSF006157">
    <property type="entry name" value="Doxgns_DODA"/>
    <property type="match status" value="1"/>
</dbReference>
<keyword evidence="4" id="KW-0862">Zinc</keyword>
<dbReference type="CDD" id="cd07363">
    <property type="entry name" value="45_DOPA_Dioxygenase"/>
    <property type="match status" value="1"/>
</dbReference>
<evidence type="ECO:0000259" key="6">
    <source>
        <dbReference type="Pfam" id="PF02900"/>
    </source>
</evidence>
<dbReference type="EC" id="1.13.11.29" evidence="7"/>
<dbReference type="GO" id="GO:0008198">
    <property type="term" value="F:ferrous iron binding"/>
    <property type="evidence" value="ECO:0007669"/>
    <property type="project" value="InterPro"/>
</dbReference>
<dbReference type="NCBIfam" id="NF007914">
    <property type="entry name" value="PRK10628.1"/>
    <property type="match status" value="1"/>
</dbReference>
<dbReference type="GO" id="GO:0008270">
    <property type="term" value="F:zinc ion binding"/>
    <property type="evidence" value="ECO:0007669"/>
    <property type="project" value="InterPro"/>
</dbReference>
<gene>
    <name evidence="7" type="primary">ygiD_9</name>
    <name evidence="7" type="ORF">SDC9_30554</name>
</gene>
<comment type="caution">
    <text evidence="7">The sequence shown here is derived from an EMBL/GenBank/DDBJ whole genome shotgun (WGS) entry which is preliminary data.</text>
</comment>
<comment type="similarity">
    <text evidence="2">Belongs to the DODA-type extradiol aromatic ring-opening dioxygenase family.</text>
</comment>
<accession>A0A644UZS0</accession>
<proteinExistence type="inferred from homology"/>
<feature type="domain" description="Extradiol ring-cleavage dioxygenase class III enzyme subunit B" evidence="6">
    <location>
        <begin position="21"/>
        <end position="254"/>
    </location>
</feature>
<sequence length="255" mass="29461">MSKMPVLFVGHGSPMNAIENNEFSNKWKEIAKDIPKPKAILVVSAHYYTNGTRIVYTENPKMIYDMYGFPEPLYEVKYPALGSTYHAEKIIENSSFHIEKDENWGIDHGAWSVLVHMYPEADIPVLELSINNDMTLEEHLLLGKELSFLRDEGVLILCSGNIVHNLNLMDWNKENGFLWAEEFDEYIKENIVKNNINNIINYEKNTSSYKNAFYTKEHFIPIIYALGAVGKNYKVEIFNDKCVYGSISMTCYIFD</sequence>
<dbReference type="PANTHER" id="PTHR30096">
    <property type="entry name" value="4,5-DOPA DIOXYGENASE EXTRADIOL-LIKE PROTEIN"/>
    <property type="match status" value="1"/>
</dbReference>
<keyword evidence="3" id="KW-0479">Metal-binding</keyword>
<dbReference type="InterPro" id="IPR014436">
    <property type="entry name" value="Extradiol_dOase_DODA"/>
</dbReference>